<feature type="compositionally biased region" description="Polar residues" evidence="4">
    <location>
        <begin position="770"/>
        <end position="789"/>
    </location>
</feature>
<feature type="compositionally biased region" description="Polar residues" evidence="4">
    <location>
        <begin position="736"/>
        <end position="752"/>
    </location>
</feature>
<comment type="subcellular location">
    <subcellularLocation>
        <location evidence="1">Nucleus</location>
    </subcellularLocation>
</comment>
<feature type="region of interest" description="Disordered" evidence="4">
    <location>
        <begin position="312"/>
        <end position="368"/>
    </location>
</feature>
<evidence type="ECO:0000256" key="1">
    <source>
        <dbReference type="ARBA" id="ARBA00004123"/>
    </source>
</evidence>
<dbReference type="GO" id="GO:0033314">
    <property type="term" value="P:mitotic DNA replication checkpoint signaling"/>
    <property type="evidence" value="ECO:0007669"/>
    <property type="project" value="TreeGrafter"/>
</dbReference>
<dbReference type="GO" id="GO:0005634">
    <property type="term" value="C:nucleus"/>
    <property type="evidence" value="ECO:0007669"/>
    <property type="project" value="UniProtKB-SubCell"/>
</dbReference>
<feature type="domain" description="DNA replication checkpoint mediator MRC1" evidence="5">
    <location>
        <begin position="941"/>
        <end position="1026"/>
    </location>
</feature>
<organism evidence="6 7">
    <name type="scientific">Trichophyton rubrum</name>
    <name type="common">Athlete's foot fungus</name>
    <name type="synonym">Epidermophyton rubrum</name>
    <dbReference type="NCBI Taxonomy" id="5551"/>
    <lineage>
        <taxon>Eukaryota</taxon>
        <taxon>Fungi</taxon>
        <taxon>Dikarya</taxon>
        <taxon>Ascomycota</taxon>
        <taxon>Pezizomycotina</taxon>
        <taxon>Eurotiomycetes</taxon>
        <taxon>Eurotiomycetidae</taxon>
        <taxon>Onygenales</taxon>
        <taxon>Arthrodermataceae</taxon>
        <taxon>Trichophyton</taxon>
    </lineage>
</organism>
<dbReference type="GO" id="GO:0010997">
    <property type="term" value="F:anaphase-promoting complex binding"/>
    <property type="evidence" value="ECO:0007669"/>
    <property type="project" value="TreeGrafter"/>
</dbReference>
<feature type="domain" description="DNA replication checkpoint mediator MRC1" evidence="5">
    <location>
        <begin position="868"/>
        <end position="926"/>
    </location>
</feature>
<sequence>MATASPRSTRSGTPSNTQKSTEGSGSHHGSSPITMTPRRKIKAMLAAFDSDSEPDNAASKPLARPNPDRPASEVDEDSEDDQEDQLPVAPRGRLAARMLASAYSKELTLPEGKSTTTSRERSKDVLPNKEVFGLDSGQESEDDDVVAFGRKGRTTKARDSLSPSHLRNNAPSRSPSPLFVPMESPSPAKTTQRDTAISVASPPVSRLQSLVNEKRMKLKQLEQEKLAKEQEREQRSMELDTEGDGEDEDDEDDEAVQRLTQQPRPMRKASKKALLEMNRETQRIARNMQLAHEATTKKKITIESFLARFNKKPASAPSNSGSCSDTPAQTSDAEALHSTSPTSPVRETLPKDQGDKATTTNETTPSVENLLKEDMEITVDDLLAKRDESEMPQQEKGEQQCLKGKQVAIPTVPKVTKPGRKIQVRLSPETIAQNQRHDSDSDLEVVTSPHKARRLALFENVTTQKSHKLSNSLRTLKALAQLQSSRKPQLMTQGDLDDILLRKAREQAAQQREEKIAALRAKGVIIQTAEERVRGEEEVEDLVEKAREEAVQIAKQEKAASKRAAAKSNSEGVDDIASDEEEEYVEDAEEGSESENSEHSEEEQEAMGSDDGCDENEDDEQNTKFLDNQAEESAELGADEDEECEIQDFSKLSLRQRNRAKLVVSDDEDDKPVDMQVAATPKPKIPNLGQPSTPLLGLSQAFAATLGNSQDDSQEDSLAQLRKMPGIDLPVADLFNSDSQGFAPETQGQESGSLDIFAGFPEHNTPAIDSPSTKTYTEYSQLPEPTQDNGFVMSPFDQAKRFRPTPSTIAGSVIASNQDGDHRKERKRLRRGHTHQGTVAGDDDQPHTSVDAFKLMKNRTSKPFIKDKSKAKEMVEEAAEESDDEYAGLGGASDDDSGSEDEFDRQMINDNSGEVVDEKELAAMNAYVFEDATIFQSIPEANMYSHHEREQDEFQVNKLMKDITTGALRRKRVGDALDLSDSDDERISRRRAAKRKEFMKMRKALLADEKIGKIAEDPKKAAFMRTIEDMDFDNDSDFLEEGEDTDNYVASQGSNTNSNDSSQKDGESATRKRPFDAANADSLNRIPVKSRKLARKASMKKPLTLAEIRETVSFVLDSPNLGASSAVPLSSNMMPHDEAAQPDHSGGIEEADFIDDGGASQTGKQDRTGSVNNAAQPRRQRGKVVDRLALRRQASSNAASGTKLAFHSSMNSAGPEFKLPPFLQRRSSSGLSVATTKSSTSTSSGSSVVVTESAGVQGSRKGAVNYYAAARERERELQLKKGLKSSSSSSLIAQRMSMGGGLSGLLGSRSSEWE</sequence>
<feature type="compositionally biased region" description="Polar residues" evidence="4">
    <location>
        <begin position="805"/>
        <end position="818"/>
    </location>
</feature>
<feature type="compositionally biased region" description="Acidic residues" evidence="4">
    <location>
        <begin position="239"/>
        <end position="254"/>
    </location>
</feature>
<evidence type="ECO:0000259" key="5">
    <source>
        <dbReference type="Pfam" id="PF09444"/>
    </source>
</evidence>
<evidence type="ECO:0000256" key="4">
    <source>
        <dbReference type="SAM" id="MobiDB-lite"/>
    </source>
</evidence>
<feature type="region of interest" description="Disordered" evidence="4">
    <location>
        <begin position="657"/>
        <end position="693"/>
    </location>
</feature>
<accession>A0A178F0C4</accession>
<feature type="region of interest" description="Disordered" evidence="4">
    <location>
        <begin position="1117"/>
        <end position="1203"/>
    </location>
</feature>
<feature type="compositionally biased region" description="Basic and acidic residues" evidence="4">
    <location>
        <begin position="864"/>
        <end position="875"/>
    </location>
</feature>
<name>A0A178F0C4_TRIRU</name>
<feature type="compositionally biased region" description="Acidic residues" evidence="4">
    <location>
        <begin position="893"/>
        <end position="903"/>
    </location>
</feature>
<dbReference type="EMBL" id="LHPM01000013">
    <property type="protein sequence ID" value="OAL65465.1"/>
    <property type="molecule type" value="Genomic_DNA"/>
</dbReference>
<dbReference type="Pfam" id="PF09444">
    <property type="entry name" value="MRC1"/>
    <property type="match status" value="2"/>
</dbReference>
<keyword evidence="2" id="KW-0597">Phosphoprotein</keyword>
<evidence type="ECO:0000256" key="2">
    <source>
        <dbReference type="ARBA" id="ARBA00022553"/>
    </source>
</evidence>
<feature type="compositionally biased region" description="Acidic residues" evidence="4">
    <location>
        <begin position="876"/>
        <end position="886"/>
    </location>
</feature>
<feature type="compositionally biased region" description="Acidic residues" evidence="4">
    <location>
        <begin position="629"/>
        <end position="644"/>
    </location>
</feature>
<evidence type="ECO:0000313" key="6">
    <source>
        <dbReference type="EMBL" id="OAL65465.1"/>
    </source>
</evidence>
<feature type="region of interest" description="Disordered" evidence="4">
    <location>
        <begin position="732"/>
        <end position="848"/>
    </location>
</feature>
<feature type="compositionally biased region" description="Acidic residues" evidence="4">
    <location>
        <begin position="572"/>
        <end position="605"/>
    </location>
</feature>
<feature type="region of interest" description="Disordered" evidence="4">
    <location>
        <begin position="1"/>
        <end position="273"/>
    </location>
</feature>
<evidence type="ECO:0000313" key="7">
    <source>
        <dbReference type="Proteomes" id="UP000243015"/>
    </source>
</evidence>
<feature type="compositionally biased region" description="Basic and acidic residues" evidence="4">
    <location>
        <begin position="118"/>
        <end position="127"/>
    </location>
</feature>
<feature type="region of interest" description="Disordered" evidence="4">
    <location>
        <begin position="553"/>
        <end position="644"/>
    </location>
</feature>
<evidence type="ECO:0000256" key="3">
    <source>
        <dbReference type="ARBA" id="ARBA00023242"/>
    </source>
</evidence>
<feature type="compositionally biased region" description="Basic residues" evidence="4">
    <location>
        <begin position="1088"/>
        <end position="1099"/>
    </location>
</feature>
<dbReference type="VEuPathDB" id="FungiDB:TERG_02575"/>
<feature type="compositionally biased region" description="Polar residues" evidence="4">
    <location>
        <begin position="316"/>
        <end position="345"/>
    </location>
</feature>
<feature type="compositionally biased region" description="Acidic residues" evidence="4">
    <location>
        <begin position="73"/>
        <end position="84"/>
    </location>
</feature>
<gene>
    <name evidence="6" type="ORF">A7C99_2561</name>
</gene>
<feature type="compositionally biased region" description="Polar residues" evidence="4">
    <location>
        <begin position="161"/>
        <end position="175"/>
    </location>
</feature>
<feature type="compositionally biased region" description="Basic residues" evidence="4">
    <location>
        <begin position="824"/>
        <end position="834"/>
    </location>
</feature>
<dbReference type="PANTHER" id="PTHR14396">
    <property type="entry name" value="CLASPIN"/>
    <property type="match status" value="1"/>
</dbReference>
<feature type="compositionally biased region" description="Polar residues" evidence="4">
    <location>
        <begin position="1121"/>
        <end position="1133"/>
    </location>
</feature>
<feature type="compositionally biased region" description="Acidic residues" evidence="4">
    <location>
        <begin position="1034"/>
        <end position="1046"/>
    </location>
</feature>
<feature type="compositionally biased region" description="Polar residues" evidence="4">
    <location>
        <begin position="356"/>
        <end position="367"/>
    </location>
</feature>
<protein>
    <recommendedName>
        <fullName evidence="5">DNA replication checkpoint mediator MRC1 domain-containing protein</fullName>
    </recommendedName>
</protein>
<dbReference type="PANTHER" id="PTHR14396:SF10">
    <property type="entry name" value="CLASPIN"/>
    <property type="match status" value="1"/>
</dbReference>
<dbReference type="Proteomes" id="UP000243015">
    <property type="component" value="Unassembled WGS sequence"/>
</dbReference>
<feature type="region of interest" description="Disordered" evidence="4">
    <location>
        <begin position="1034"/>
        <end position="1100"/>
    </location>
</feature>
<reference evidence="6 7" key="1">
    <citation type="submission" date="2016-05" db="EMBL/GenBank/DDBJ databases">
        <title>Genome sequencing of Trichophyton rubrum CMCC(F)T1i isolated from hair.</title>
        <authorList>
            <person name="Zhan P."/>
            <person name="Tao Y."/>
            <person name="Liu W."/>
        </authorList>
    </citation>
    <scope>NUCLEOTIDE SEQUENCE [LARGE SCALE GENOMIC DNA]</scope>
    <source>
        <strain evidence="7">CMCC(F)T1i</strain>
    </source>
</reference>
<feature type="compositionally biased region" description="Basic and acidic residues" evidence="4">
    <location>
        <begin position="1062"/>
        <end position="1075"/>
    </location>
</feature>
<feature type="compositionally biased region" description="Polar residues" evidence="4">
    <location>
        <begin position="1048"/>
        <end position="1061"/>
    </location>
</feature>
<feature type="compositionally biased region" description="Basic and acidic residues" evidence="4">
    <location>
        <begin position="212"/>
        <end position="238"/>
    </location>
</feature>
<proteinExistence type="predicted"/>
<feature type="compositionally biased region" description="Acidic residues" evidence="4">
    <location>
        <begin position="611"/>
        <end position="620"/>
    </location>
</feature>
<feature type="compositionally biased region" description="Polar residues" evidence="4">
    <location>
        <begin position="1"/>
        <end position="22"/>
    </location>
</feature>
<dbReference type="OrthoDB" id="2130597at2759"/>
<dbReference type="InterPro" id="IPR024146">
    <property type="entry name" value="Claspin"/>
</dbReference>
<feature type="compositionally biased region" description="Polar residues" evidence="4">
    <location>
        <begin position="1159"/>
        <end position="1175"/>
    </location>
</feature>
<feature type="region of interest" description="Disordered" evidence="4">
    <location>
        <begin position="864"/>
        <end position="914"/>
    </location>
</feature>
<dbReference type="GO" id="GO:0007095">
    <property type="term" value="P:mitotic G2 DNA damage checkpoint signaling"/>
    <property type="evidence" value="ECO:0007669"/>
    <property type="project" value="TreeGrafter"/>
</dbReference>
<keyword evidence="3" id="KW-0539">Nucleus</keyword>
<dbReference type="InterPro" id="IPR018564">
    <property type="entry name" value="Repl_chkpnt_MRC1_dom"/>
</dbReference>
<comment type="caution">
    <text evidence="6">The sequence shown here is derived from an EMBL/GenBank/DDBJ whole genome shotgun (WGS) entry which is preliminary data.</text>
</comment>